<keyword evidence="2" id="KW-1185">Reference proteome</keyword>
<organism evidence="1 2">
    <name type="scientific">Hassallia byssoidea VB512170</name>
    <dbReference type="NCBI Taxonomy" id="1304833"/>
    <lineage>
        <taxon>Bacteria</taxon>
        <taxon>Bacillati</taxon>
        <taxon>Cyanobacteriota</taxon>
        <taxon>Cyanophyceae</taxon>
        <taxon>Nostocales</taxon>
        <taxon>Tolypothrichaceae</taxon>
        <taxon>Hassallia</taxon>
    </lineage>
</organism>
<dbReference type="RefSeq" id="WP_039737196.1">
    <property type="nucleotide sequence ID" value="NZ_JTCM02000108.1"/>
</dbReference>
<dbReference type="AlphaFoldDB" id="A0A846HH39"/>
<name>A0A846HH39_9CYAN</name>
<sequence length="79" mass="8894">MRDFVQIGTHQNSAGNDSASRFTTLFLAILALGYECAKRLLSRTCEGDRLLVFTRMRSPFSPQPIKINHRQNSASKLLP</sequence>
<evidence type="ECO:0000313" key="2">
    <source>
        <dbReference type="Proteomes" id="UP000031549"/>
    </source>
</evidence>
<reference evidence="1 2" key="1">
    <citation type="journal article" date="2015" name="Genome Announc.">
        <title>Draft Genome Sequence of Cyanobacterium Hassallia byssoidea Strain VB512170, Isolated from Monuments in India.</title>
        <authorList>
            <person name="Singh D."/>
            <person name="Chandrababunaidu M.M."/>
            <person name="Panda A."/>
            <person name="Sen D."/>
            <person name="Bhattacharyya S."/>
            <person name="Adhikary S.P."/>
            <person name="Tripathy S."/>
        </authorList>
    </citation>
    <scope>NUCLEOTIDE SEQUENCE [LARGE SCALE GENOMIC DNA]</scope>
    <source>
        <strain evidence="1 2">VB512170</strain>
    </source>
</reference>
<gene>
    <name evidence="1" type="ORF">PI95_028790</name>
</gene>
<proteinExistence type="predicted"/>
<dbReference type="Proteomes" id="UP000031549">
    <property type="component" value="Unassembled WGS sequence"/>
</dbReference>
<evidence type="ECO:0000313" key="1">
    <source>
        <dbReference type="EMBL" id="NEU76403.1"/>
    </source>
</evidence>
<protein>
    <submittedName>
        <fullName evidence="1">Uncharacterized protein</fullName>
    </submittedName>
</protein>
<accession>A0A846HH39</accession>
<comment type="caution">
    <text evidence="1">The sequence shown here is derived from an EMBL/GenBank/DDBJ whole genome shotgun (WGS) entry which is preliminary data.</text>
</comment>
<dbReference type="EMBL" id="JTCM02000108">
    <property type="protein sequence ID" value="NEU76403.1"/>
    <property type="molecule type" value="Genomic_DNA"/>
</dbReference>